<evidence type="ECO:0000313" key="2">
    <source>
        <dbReference type="Proteomes" id="UP000620550"/>
    </source>
</evidence>
<sequence length="104" mass="11338">MIGFEIAIGSAQKVLNVATDNTLIVVLDPGESSEESSLSVVGSDSSFNYINWPDQKLKIGDKIRIKIAKIENVSPPAASNPKERAVLLESYNRLKVKLKKKGLL</sequence>
<keyword evidence="2" id="KW-1185">Reference proteome</keyword>
<accession>A0ABQ3HYI6</accession>
<comment type="caution">
    <text evidence="1">The sequence shown here is derived from an EMBL/GenBank/DDBJ whole genome shotgun (WGS) entry which is preliminary data.</text>
</comment>
<gene>
    <name evidence="1" type="ORF">GCM10017764_20320</name>
</gene>
<evidence type="ECO:0008006" key="3">
    <source>
        <dbReference type="Google" id="ProtNLM"/>
    </source>
</evidence>
<proteinExistence type="predicted"/>
<dbReference type="Proteomes" id="UP000620550">
    <property type="component" value="Unassembled WGS sequence"/>
</dbReference>
<protein>
    <recommendedName>
        <fullName evidence="3">S1 motif domain-containing protein</fullName>
    </recommendedName>
</protein>
<evidence type="ECO:0000313" key="1">
    <source>
        <dbReference type="EMBL" id="GHE37040.1"/>
    </source>
</evidence>
<name>A0ABQ3HYI6_9SPHI</name>
<dbReference type="RefSeq" id="WP_189626556.1">
    <property type="nucleotide sequence ID" value="NZ_BNAF01000007.1"/>
</dbReference>
<reference evidence="2" key="1">
    <citation type="journal article" date="2019" name="Int. J. Syst. Evol. Microbiol.">
        <title>The Global Catalogue of Microorganisms (GCM) 10K type strain sequencing project: providing services to taxonomists for standard genome sequencing and annotation.</title>
        <authorList>
            <consortium name="The Broad Institute Genomics Platform"/>
            <consortium name="The Broad Institute Genome Sequencing Center for Infectious Disease"/>
            <person name="Wu L."/>
            <person name="Ma J."/>
        </authorList>
    </citation>
    <scope>NUCLEOTIDE SEQUENCE [LARGE SCALE GENOMIC DNA]</scope>
    <source>
        <strain evidence="2">CGMCC 1.12966</strain>
    </source>
</reference>
<dbReference type="EMBL" id="BNAF01000007">
    <property type="protein sequence ID" value="GHE37040.1"/>
    <property type="molecule type" value="Genomic_DNA"/>
</dbReference>
<organism evidence="1 2">
    <name type="scientific">Sphingobacterium griseoflavum</name>
    <dbReference type="NCBI Taxonomy" id="1474952"/>
    <lineage>
        <taxon>Bacteria</taxon>
        <taxon>Pseudomonadati</taxon>
        <taxon>Bacteroidota</taxon>
        <taxon>Sphingobacteriia</taxon>
        <taxon>Sphingobacteriales</taxon>
        <taxon>Sphingobacteriaceae</taxon>
        <taxon>Sphingobacterium</taxon>
    </lineage>
</organism>